<accession>A0A2I4DRR2</accession>
<gene>
    <name evidence="4" type="primary">LOC108993616</name>
</gene>
<keyword evidence="3" id="KW-1185">Reference proteome</keyword>
<protein>
    <submittedName>
        <fullName evidence="4">Uncharacterized protein DDB_G0274935-like</fullName>
    </submittedName>
</protein>
<organism evidence="3 4">
    <name type="scientific">Juglans regia</name>
    <name type="common">English walnut</name>
    <dbReference type="NCBI Taxonomy" id="51240"/>
    <lineage>
        <taxon>Eukaryota</taxon>
        <taxon>Viridiplantae</taxon>
        <taxon>Streptophyta</taxon>
        <taxon>Embryophyta</taxon>
        <taxon>Tracheophyta</taxon>
        <taxon>Spermatophyta</taxon>
        <taxon>Magnoliopsida</taxon>
        <taxon>eudicotyledons</taxon>
        <taxon>Gunneridae</taxon>
        <taxon>Pentapetalae</taxon>
        <taxon>rosids</taxon>
        <taxon>fabids</taxon>
        <taxon>Fagales</taxon>
        <taxon>Juglandaceae</taxon>
        <taxon>Juglans</taxon>
    </lineage>
</organism>
<evidence type="ECO:0000256" key="1">
    <source>
        <dbReference type="SAM" id="Coils"/>
    </source>
</evidence>
<feature type="region of interest" description="Disordered" evidence="2">
    <location>
        <begin position="52"/>
        <end position="93"/>
    </location>
</feature>
<keyword evidence="1" id="KW-0175">Coiled coil</keyword>
<reference evidence="4" key="1">
    <citation type="submission" date="2025-08" db="UniProtKB">
        <authorList>
            <consortium name="RefSeq"/>
        </authorList>
    </citation>
    <scope>IDENTIFICATION</scope>
    <source>
        <tissue evidence="4">Leaves</tissue>
    </source>
</reference>
<name>A0A2I4DRR2_JUGRE</name>
<dbReference type="RefSeq" id="XP_018824144.1">
    <property type="nucleotide sequence ID" value="XM_018968599.1"/>
</dbReference>
<proteinExistence type="predicted"/>
<dbReference type="KEGG" id="jre:108993616"/>
<dbReference type="OrthoDB" id="1298874at2759"/>
<sequence>MAENTRSKHQQYEELQQQLLEMRQQNKQTQKTMKNFQNNFDTLNDMMRTIVQQHQQQHQNQNQHQQNNQYQHQEQRQLQYEDQEPHEPRRGNFRGMRLDFPHFQGDQPASWIFEAHQYFEFHQTPLPHRMLMASYHMEGEALVWYQESFERGHFHD</sequence>
<dbReference type="AlphaFoldDB" id="A0A2I4DRR2"/>
<feature type="compositionally biased region" description="Low complexity" evidence="2">
    <location>
        <begin position="52"/>
        <end position="78"/>
    </location>
</feature>
<dbReference type="Proteomes" id="UP000235220">
    <property type="component" value="Chromosome 11"/>
</dbReference>
<dbReference type="GeneID" id="108993616"/>
<dbReference type="Gramene" id="Jr11_10980_p1">
    <property type="protein sequence ID" value="cds.Jr11_10980_p1"/>
    <property type="gene ID" value="Jr11_10980"/>
</dbReference>
<feature type="coiled-coil region" evidence="1">
    <location>
        <begin position="2"/>
        <end position="46"/>
    </location>
</feature>
<evidence type="ECO:0000313" key="3">
    <source>
        <dbReference type="Proteomes" id="UP000235220"/>
    </source>
</evidence>
<evidence type="ECO:0000313" key="4">
    <source>
        <dbReference type="RefSeq" id="XP_018824144.1"/>
    </source>
</evidence>
<feature type="compositionally biased region" description="Basic and acidic residues" evidence="2">
    <location>
        <begin position="83"/>
        <end position="93"/>
    </location>
</feature>
<evidence type="ECO:0000256" key="2">
    <source>
        <dbReference type="SAM" id="MobiDB-lite"/>
    </source>
</evidence>